<protein>
    <submittedName>
        <fullName evidence="4">Phenazine biosynthesis protein</fullName>
    </submittedName>
</protein>
<keyword evidence="5" id="KW-1185">Reference proteome</keyword>
<gene>
    <name evidence="4" type="ORF">GCM10011312_20700</name>
</gene>
<dbReference type="Gene3D" id="3.10.310.10">
    <property type="entry name" value="Diaminopimelate Epimerase, Chain A, domain 1"/>
    <property type="match status" value="2"/>
</dbReference>
<dbReference type="GO" id="GO:0016853">
    <property type="term" value="F:isomerase activity"/>
    <property type="evidence" value="ECO:0007669"/>
    <property type="project" value="UniProtKB-KW"/>
</dbReference>
<dbReference type="Pfam" id="PF02567">
    <property type="entry name" value="PhzC-PhzF"/>
    <property type="match status" value="1"/>
</dbReference>
<organism evidence="4 5">
    <name type="scientific">Planktosalinus lacus</name>
    <dbReference type="NCBI Taxonomy" id="1526573"/>
    <lineage>
        <taxon>Bacteria</taxon>
        <taxon>Pseudomonadati</taxon>
        <taxon>Bacteroidota</taxon>
        <taxon>Flavobacteriia</taxon>
        <taxon>Flavobacteriales</taxon>
        <taxon>Flavobacteriaceae</taxon>
        <taxon>Planktosalinus</taxon>
    </lineage>
</organism>
<feature type="active site" evidence="3">
    <location>
        <position position="46"/>
    </location>
</feature>
<dbReference type="PIRSF" id="PIRSF016184">
    <property type="entry name" value="PhzC_PhzF"/>
    <property type="match status" value="1"/>
</dbReference>
<dbReference type="GO" id="GO:0005737">
    <property type="term" value="C:cytoplasm"/>
    <property type="evidence" value="ECO:0007669"/>
    <property type="project" value="TreeGrafter"/>
</dbReference>
<dbReference type="Proteomes" id="UP000652231">
    <property type="component" value="Unassembled WGS sequence"/>
</dbReference>
<evidence type="ECO:0000256" key="2">
    <source>
        <dbReference type="ARBA" id="ARBA00023235"/>
    </source>
</evidence>
<dbReference type="PANTHER" id="PTHR13774">
    <property type="entry name" value="PHENAZINE BIOSYNTHESIS PROTEIN"/>
    <property type="match status" value="1"/>
</dbReference>
<evidence type="ECO:0000313" key="5">
    <source>
        <dbReference type="Proteomes" id="UP000652231"/>
    </source>
</evidence>
<dbReference type="EMBL" id="BMGK01000008">
    <property type="protein sequence ID" value="GGD97034.1"/>
    <property type="molecule type" value="Genomic_DNA"/>
</dbReference>
<dbReference type="SUPFAM" id="SSF54506">
    <property type="entry name" value="Diaminopimelate epimerase-like"/>
    <property type="match status" value="1"/>
</dbReference>
<reference evidence="4" key="1">
    <citation type="journal article" date="2014" name="Int. J. Syst. Evol. Microbiol.">
        <title>Complete genome sequence of Corynebacterium casei LMG S-19264T (=DSM 44701T), isolated from a smear-ripened cheese.</title>
        <authorList>
            <consortium name="US DOE Joint Genome Institute (JGI-PGF)"/>
            <person name="Walter F."/>
            <person name="Albersmeier A."/>
            <person name="Kalinowski J."/>
            <person name="Ruckert C."/>
        </authorList>
    </citation>
    <scope>NUCLEOTIDE SEQUENCE</scope>
    <source>
        <strain evidence="4">CGMCC 1.12924</strain>
    </source>
</reference>
<evidence type="ECO:0000313" key="4">
    <source>
        <dbReference type="EMBL" id="GGD97034.1"/>
    </source>
</evidence>
<keyword evidence="2" id="KW-0413">Isomerase</keyword>
<comment type="similarity">
    <text evidence="1">Belongs to the PhzF family.</text>
</comment>
<proteinExistence type="inferred from homology"/>
<sequence length="263" mass="29155">MNKTIYQVDSFTDVPFKGNPAGVMLLDTELTEEQMQNIAMEMNLSETAFVLAAGDHFNIRFFTPTSEIALCGHATLASAHILYETGGVNPQDAIRYKTTQTVLNIIKVDNCIQMGLPEYALERTTLDYDFQSILGWEPLETWYSNKWSIAVAETEAQIQNTRPDFALLKKHNMESLIITAKSSREDVDIVARCFVPEVGINEDPVTGSAHCALAPLWAGKLNKKELTSRQLSTRGGLLDLKLNKGLVEITGKAVTIFKATLVI</sequence>
<accession>A0A8J2VAF0</accession>
<dbReference type="NCBIfam" id="TIGR00654">
    <property type="entry name" value="PhzF_family"/>
    <property type="match status" value="1"/>
</dbReference>
<reference evidence="4" key="2">
    <citation type="submission" date="2020-09" db="EMBL/GenBank/DDBJ databases">
        <authorList>
            <person name="Sun Q."/>
            <person name="Zhou Y."/>
        </authorList>
    </citation>
    <scope>NUCLEOTIDE SEQUENCE</scope>
    <source>
        <strain evidence="4">CGMCC 1.12924</strain>
    </source>
</reference>
<evidence type="ECO:0000256" key="1">
    <source>
        <dbReference type="ARBA" id="ARBA00008270"/>
    </source>
</evidence>
<name>A0A8J2VAF0_9FLAO</name>
<dbReference type="AlphaFoldDB" id="A0A8J2VAF0"/>
<comment type="caution">
    <text evidence="4">The sequence shown here is derived from an EMBL/GenBank/DDBJ whole genome shotgun (WGS) entry which is preliminary data.</text>
</comment>
<evidence type="ECO:0000256" key="3">
    <source>
        <dbReference type="PIRSR" id="PIRSR016184-1"/>
    </source>
</evidence>
<dbReference type="InterPro" id="IPR003719">
    <property type="entry name" value="Phenazine_PhzF-like"/>
</dbReference>
<dbReference type="PANTHER" id="PTHR13774:SF17">
    <property type="entry name" value="PHENAZINE BIOSYNTHESIS-LIKE DOMAIN-CONTAINING PROTEIN"/>
    <property type="match status" value="1"/>
</dbReference>